<evidence type="ECO:0000256" key="7">
    <source>
        <dbReference type="ARBA" id="ARBA00023065"/>
    </source>
</evidence>
<keyword evidence="5 11" id="KW-0812">Transmembrane</keyword>
<evidence type="ECO:0000256" key="9">
    <source>
        <dbReference type="ARBA" id="ARBA00023136"/>
    </source>
</evidence>
<keyword evidence="9 11" id="KW-0472">Membrane</keyword>
<evidence type="ECO:0000256" key="3">
    <source>
        <dbReference type="ARBA" id="ARBA00022452"/>
    </source>
</evidence>
<evidence type="ECO:0000313" key="16">
    <source>
        <dbReference type="EMBL" id="WEK46594.1"/>
    </source>
</evidence>
<evidence type="ECO:0000256" key="13">
    <source>
        <dbReference type="SAM" id="SignalP"/>
    </source>
</evidence>
<dbReference type="Pfam" id="PF00593">
    <property type="entry name" value="TonB_dep_Rec_b-barrel"/>
    <property type="match status" value="1"/>
</dbReference>
<dbReference type="KEGG" id="acob:P0Y56_16550"/>
<keyword evidence="13" id="KW-0732">Signal</keyword>
<protein>
    <submittedName>
        <fullName evidence="16">TonB-dependent receptor</fullName>
    </submittedName>
</protein>
<comment type="subcellular location">
    <subcellularLocation>
        <location evidence="1 11">Cell outer membrane</location>
        <topology evidence="1 11">Multi-pass membrane protein</topology>
    </subcellularLocation>
</comment>
<keyword evidence="2 11" id="KW-0813">Transport</keyword>
<evidence type="ECO:0000256" key="8">
    <source>
        <dbReference type="ARBA" id="ARBA00023077"/>
    </source>
</evidence>
<dbReference type="InterPro" id="IPR012910">
    <property type="entry name" value="Plug_dom"/>
</dbReference>
<dbReference type="GO" id="GO:0006826">
    <property type="term" value="P:iron ion transport"/>
    <property type="evidence" value="ECO:0007669"/>
    <property type="project" value="UniProtKB-KW"/>
</dbReference>
<evidence type="ECO:0000256" key="1">
    <source>
        <dbReference type="ARBA" id="ARBA00004571"/>
    </source>
</evidence>
<feature type="signal peptide" evidence="13">
    <location>
        <begin position="1"/>
        <end position="33"/>
    </location>
</feature>
<evidence type="ECO:0000256" key="5">
    <source>
        <dbReference type="ARBA" id="ARBA00022692"/>
    </source>
</evidence>
<keyword evidence="8 12" id="KW-0798">TonB box</keyword>
<sequence>MIRTPQPFSVRKIQLSSTALALALAASAAPALAQNDENKDDNVIIVTAQFREQNLQETPLAITAITGDALEQRSQGKLSDITAQVPSLQLQPGSAGYGKSMSAFIRGLGQADISPSVEPGVGIYVDDIYFATVTASIFDLMDLDRIEVLRGPQGTLAGMNSEGGALKLYSRKPDGHGGYIEGSVGNFNRTDVKASADFTLVPDQLFVRVSGIYKKEDGYVTRLDYACSHPDDPYVISGALTPMTTAKNCKLGELGDTNVWAIRGSLRWAPTDALEINVIGDYTRDRSQTQATTLLQAGSGTGLGAWPLSYQGVPYDNRFVPYGPNRGDTVYNDPYITYANFYDPGVTWSAADSLGNPDKPNGPFQVDPQTDLKSWGVSGTIDYKLSDNFSLKSITGYRTYDSLAGDDNDGSPVAFIQEQQLMENEQFSQEVRLSGNVADGAVHFTVGGIYFDQNTRYYNKNDTPFGGFGTPSKPTFAFINDDHVNLYQIAGFGNASWDLNDALTLEGGLRVTHEKKDYLFGRYAFDGSGEPFQPLSNPANPLNGQIGTFEGTIVDYRAVASYKFTPGVMGYAQFSTGFKGGGITPRPYFPEQVLGFGPEKVRAYEIGLKTDFFDHRLRLNGDVYYMDFLGYQGTPNVCVDKNGDPLTGLPGTPGLCGQYVNLGNAKLKGFEVEMFARPVDGLQIDASASLNDFKFGKPFVTTNEIVEGASRPGVGKFKWAVGMQYEFPLGGFGSLTPRVDVNHTPGYCGNFACTPIAKVDSYNLVNARLTFRTADENWSVALEATNLFDKLYYLNKIVTSYAGAQPGHPREVALTVRRSF</sequence>
<dbReference type="InterPro" id="IPR036942">
    <property type="entry name" value="Beta-barrel_TonB_sf"/>
</dbReference>
<evidence type="ECO:0000256" key="2">
    <source>
        <dbReference type="ARBA" id="ARBA00022448"/>
    </source>
</evidence>
<accession>A0AAJ5X9K4</accession>
<dbReference type="EMBL" id="CP119316">
    <property type="protein sequence ID" value="WEK46594.1"/>
    <property type="molecule type" value="Genomic_DNA"/>
</dbReference>
<evidence type="ECO:0000256" key="4">
    <source>
        <dbReference type="ARBA" id="ARBA00022496"/>
    </source>
</evidence>
<feature type="domain" description="TonB-dependent receptor-like beta-barrel" evidence="14">
    <location>
        <begin position="326"/>
        <end position="787"/>
    </location>
</feature>
<dbReference type="InterPro" id="IPR000531">
    <property type="entry name" value="Beta-barrel_TonB"/>
</dbReference>
<dbReference type="Pfam" id="PF07715">
    <property type="entry name" value="Plug"/>
    <property type="match status" value="1"/>
</dbReference>
<dbReference type="InterPro" id="IPR039426">
    <property type="entry name" value="TonB-dep_rcpt-like"/>
</dbReference>
<dbReference type="Proteomes" id="UP001218362">
    <property type="component" value="Chromosome"/>
</dbReference>
<evidence type="ECO:0000259" key="15">
    <source>
        <dbReference type="Pfam" id="PF07715"/>
    </source>
</evidence>
<feature type="chain" id="PRO_5042536376" evidence="13">
    <location>
        <begin position="34"/>
        <end position="820"/>
    </location>
</feature>
<feature type="domain" description="TonB-dependent receptor plug" evidence="15">
    <location>
        <begin position="55"/>
        <end position="165"/>
    </location>
</feature>
<keyword evidence="10 11" id="KW-0998">Cell outer membrane</keyword>
<keyword evidence="3 11" id="KW-1134">Transmembrane beta strand</keyword>
<dbReference type="PANTHER" id="PTHR32552:SF81">
    <property type="entry name" value="TONB-DEPENDENT OUTER MEMBRANE RECEPTOR"/>
    <property type="match status" value="1"/>
</dbReference>
<dbReference type="PANTHER" id="PTHR32552">
    <property type="entry name" value="FERRICHROME IRON RECEPTOR-RELATED"/>
    <property type="match status" value="1"/>
</dbReference>
<evidence type="ECO:0000256" key="11">
    <source>
        <dbReference type="PROSITE-ProRule" id="PRU01360"/>
    </source>
</evidence>
<dbReference type="SUPFAM" id="SSF56935">
    <property type="entry name" value="Porins"/>
    <property type="match status" value="1"/>
</dbReference>
<keyword evidence="6" id="KW-0408">Iron</keyword>
<dbReference type="PROSITE" id="PS52016">
    <property type="entry name" value="TONB_DEPENDENT_REC_3"/>
    <property type="match status" value="1"/>
</dbReference>
<keyword evidence="4" id="KW-0410">Iron transport</keyword>
<proteinExistence type="inferred from homology"/>
<dbReference type="Gene3D" id="2.40.170.20">
    <property type="entry name" value="TonB-dependent receptor, beta-barrel domain"/>
    <property type="match status" value="2"/>
</dbReference>
<evidence type="ECO:0000256" key="10">
    <source>
        <dbReference type="ARBA" id="ARBA00023237"/>
    </source>
</evidence>
<evidence type="ECO:0000313" key="17">
    <source>
        <dbReference type="Proteomes" id="UP001218362"/>
    </source>
</evidence>
<dbReference type="GO" id="GO:0009279">
    <property type="term" value="C:cell outer membrane"/>
    <property type="evidence" value="ECO:0007669"/>
    <property type="project" value="UniProtKB-SubCell"/>
</dbReference>
<organism evidence="16 17">
    <name type="scientific">Candidatus Andeanibacterium colombiense</name>
    <dbReference type="NCBI Taxonomy" id="3121345"/>
    <lineage>
        <taxon>Bacteria</taxon>
        <taxon>Pseudomonadati</taxon>
        <taxon>Pseudomonadota</taxon>
        <taxon>Alphaproteobacteria</taxon>
        <taxon>Sphingomonadales</taxon>
        <taxon>Sphingomonadaceae</taxon>
        <taxon>Candidatus Andeanibacterium</taxon>
    </lineage>
</organism>
<name>A0AAJ5X9K4_9SPHN</name>
<keyword evidence="16" id="KW-0675">Receptor</keyword>
<keyword evidence="7" id="KW-0406">Ion transport</keyword>
<dbReference type="AlphaFoldDB" id="A0AAJ5X9K4"/>
<gene>
    <name evidence="16" type="ORF">P0Y56_16550</name>
</gene>
<evidence type="ECO:0000256" key="12">
    <source>
        <dbReference type="RuleBase" id="RU003357"/>
    </source>
</evidence>
<evidence type="ECO:0000256" key="6">
    <source>
        <dbReference type="ARBA" id="ARBA00023004"/>
    </source>
</evidence>
<comment type="similarity">
    <text evidence="11 12">Belongs to the TonB-dependent receptor family.</text>
</comment>
<reference evidence="16" key="1">
    <citation type="submission" date="2023-03" db="EMBL/GenBank/DDBJ databases">
        <title>Andean soil-derived lignocellulolytic bacterial consortium as a source of novel taxa and putative plastic-active enzymes.</title>
        <authorList>
            <person name="Diaz-Garcia L."/>
            <person name="Chuvochina M."/>
            <person name="Feuerriegel G."/>
            <person name="Bunk B."/>
            <person name="Sproer C."/>
            <person name="Streit W.R."/>
            <person name="Rodriguez L.M."/>
            <person name="Overmann J."/>
            <person name="Jimenez D.J."/>
        </authorList>
    </citation>
    <scope>NUCLEOTIDE SEQUENCE</scope>
    <source>
        <strain evidence="16">MAG 26</strain>
    </source>
</reference>
<evidence type="ECO:0000259" key="14">
    <source>
        <dbReference type="Pfam" id="PF00593"/>
    </source>
</evidence>